<evidence type="ECO:0000256" key="2">
    <source>
        <dbReference type="ARBA" id="ARBA00006495"/>
    </source>
</evidence>
<evidence type="ECO:0000256" key="9">
    <source>
        <dbReference type="ARBA" id="ARBA00022840"/>
    </source>
</evidence>
<keyword evidence="9 14" id="KW-0067">ATP-binding</keyword>
<evidence type="ECO:0000256" key="4">
    <source>
        <dbReference type="ARBA" id="ARBA00022490"/>
    </source>
</evidence>
<keyword evidence="12 14" id="KW-0414">Isoprene biosynthesis</keyword>
<comment type="pathway">
    <text evidence="13 14">Isoprenoid biosynthesis; isopentenyl diphosphate biosynthesis via mevalonate pathway; isopentenyl diphosphate from (R)-mevalonate: step 1/3.</text>
</comment>
<feature type="domain" description="Galactokinase N-terminal" evidence="18">
    <location>
        <begin position="3"/>
        <end position="37"/>
    </location>
</feature>
<dbReference type="GO" id="GO:0004335">
    <property type="term" value="F:galactokinase activity"/>
    <property type="evidence" value="ECO:0007669"/>
    <property type="project" value="InterPro"/>
</dbReference>
<proteinExistence type="inferred from homology"/>
<evidence type="ECO:0000313" key="20">
    <source>
        <dbReference type="Proteomes" id="UP000199126"/>
    </source>
</evidence>
<keyword evidence="11 14" id="KW-0443">Lipid metabolism</keyword>
<dbReference type="PRINTS" id="PR00959">
    <property type="entry name" value="MEVGALKINASE"/>
</dbReference>
<evidence type="ECO:0000313" key="19">
    <source>
        <dbReference type="EMBL" id="SEO68434.1"/>
    </source>
</evidence>
<protein>
    <recommendedName>
        <fullName evidence="3 14">Mevalonate kinase</fullName>
        <shortName evidence="14">MK</shortName>
        <shortName evidence="14">MVK</shortName>
        <ecNumber evidence="3 14">2.7.1.36</ecNumber>
    </recommendedName>
</protein>
<keyword evidence="8 14" id="KW-0418">Kinase</keyword>
<evidence type="ECO:0000256" key="11">
    <source>
        <dbReference type="ARBA" id="ARBA00023098"/>
    </source>
</evidence>
<comment type="cofactor">
    <cofactor evidence="14">
        <name>Mg(2+)</name>
        <dbReference type="ChEBI" id="CHEBI:18420"/>
    </cofactor>
</comment>
<dbReference type="InterPro" id="IPR006204">
    <property type="entry name" value="GHMP_kinase_N_dom"/>
</dbReference>
<evidence type="ECO:0000256" key="13">
    <source>
        <dbReference type="ARBA" id="ARBA00029438"/>
    </source>
</evidence>
<comment type="catalytic activity">
    <reaction evidence="14">
        <text>(R)-mevalonate + ATP = (R)-5-phosphomevalonate + ADP + H(+)</text>
        <dbReference type="Rhea" id="RHEA:17065"/>
        <dbReference type="ChEBI" id="CHEBI:15378"/>
        <dbReference type="ChEBI" id="CHEBI:30616"/>
        <dbReference type="ChEBI" id="CHEBI:36464"/>
        <dbReference type="ChEBI" id="CHEBI:58146"/>
        <dbReference type="ChEBI" id="CHEBI:456216"/>
        <dbReference type="EC" id="2.7.1.36"/>
    </reaction>
</comment>
<keyword evidence="5 14" id="KW-0444">Lipid biosynthesis</keyword>
<dbReference type="HAMAP" id="MF_00217">
    <property type="entry name" value="Mevalonate_kinase"/>
    <property type="match status" value="1"/>
</dbReference>
<dbReference type="InterPro" id="IPR036554">
    <property type="entry name" value="GHMP_kinase_C_sf"/>
</dbReference>
<dbReference type="Pfam" id="PF00288">
    <property type="entry name" value="GHMP_kinases_N"/>
    <property type="match status" value="1"/>
</dbReference>
<keyword evidence="7 14" id="KW-0547">Nucleotide-binding</keyword>
<dbReference type="AlphaFoldDB" id="A0A1H8RQH6"/>
<evidence type="ECO:0000256" key="3">
    <source>
        <dbReference type="ARBA" id="ARBA00012103"/>
    </source>
</evidence>
<keyword evidence="20" id="KW-1185">Reference proteome</keyword>
<keyword evidence="10 14" id="KW-0460">Magnesium</keyword>
<accession>A0A1H8RQH6</accession>
<dbReference type="OrthoDB" id="19001at2157"/>
<evidence type="ECO:0000256" key="10">
    <source>
        <dbReference type="ARBA" id="ARBA00022842"/>
    </source>
</evidence>
<evidence type="ECO:0000256" key="6">
    <source>
        <dbReference type="ARBA" id="ARBA00022679"/>
    </source>
</evidence>
<dbReference type="GO" id="GO:0005829">
    <property type="term" value="C:cytosol"/>
    <property type="evidence" value="ECO:0007669"/>
    <property type="project" value="TreeGrafter"/>
</dbReference>
<feature type="active site" description="Proton acceptor" evidence="14">
    <location>
        <position position="164"/>
    </location>
</feature>
<evidence type="ECO:0000256" key="8">
    <source>
        <dbReference type="ARBA" id="ARBA00022777"/>
    </source>
</evidence>
<dbReference type="InterPro" id="IPR000705">
    <property type="entry name" value="Galactokinase"/>
</dbReference>
<comment type="similarity">
    <text evidence="2 14">Belongs to the GHMP kinase family. Mevalonate kinase subfamily.</text>
</comment>
<feature type="domain" description="GHMP kinase N-terminal" evidence="16">
    <location>
        <begin position="84"/>
        <end position="172"/>
    </location>
</feature>
<organism evidence="19 20">
    <name type="scientific">Halogranum amylolyticum</name>
    <dbReference type="NCBI Taxonomy" id="660520"/>
    <lineage>
        <taxon>Archaea</taxon>
        <taxon>Methanobacteriati</taxon>
        <taxon>Methanobacteriota</taxon>
        <taxon>Stenosarchaea group</taxon>
        <taxon>Halobacteria</taxon>
        <taxon>Halobacteriales</taxon>
        <taxon>Haloferacaceae</taxon>
    </lineage>
</organism>
<comment type="function">
    <text evidence="14">Catalyzes the phosphorylation of (R)-mevalonate (MVA) to (R)-mevalonate 5-phosphate (MVAP). Functions in the mevalonate (MVA) pathway leading to isopentenyl diphosphate (IPP), a key precursor for the biosynthesis of isoprenoid compounds such as archaeal membrane lipids.</text>
</comment>
<dbReference type="FunFam" id="3.30.230.10:FF:000151">
    <property type="entry name" value="Mevalonate kinase"/>
    <property type="match status" value="1"/>
</dbReference>
<comment type="subunit">
    <text evidence="14">Homodimer.</text>
</comment>
<dbReference type="SUPFAM" id="SSF54211">
    <property type="entry name" value="Ribosomal protein S5 domain 2-like"/>
    <property type="match status" value="1"/>
</dbReference>
<name>A0A1H8RQH6_9EURY</name>
<dbReference type="NCBIfam" id="TIGR00549">
    <property type="entry name" value="mevalon_kin"/>
    <property type="match status" value="1"/>
</dbReference>
<dbReference type="PROSITE" id="PS00627">
    <property type="entry name" value="GHMP_KINASES_ATP"/>
    <property type="match status" value="1"/>
</dbReference>
<comment type="subcellular location">
    <subcellularLocation>
        <location evidence="1 14">Cytoplasm</location>
    </subcellularLocation>
</comment>
<dbReference type="GO" id="GO:0006012">
    <property type="term" value="P:galactose metabolic process"/>
    <property type="evidence" value="ECO:0007669"/>
    <property type="project" value="InterPro"/>
</dbReference>
<gene>
    <name evidence="14" type="primary">mvk</name>
    <name evidence="19" type="ORF">SAMN04487948_104165</name>
</gene>
<dbReference type="GO" id="GO:0019287">
    <property type="term" value="P:isopentenyl diphosphate biosynthetic process, mevalonate pathway"/>
    <property type="evidence" value="ECO:0007669"/>
    <property type="project" value="UniProtKB-UniRule"/>
</dbReference>
<dbReference type="PRINTS" id="PR00473">
    <property type="entry name" value="GALCTOKINASE"/>
</dbReference>
<dbReference type="RefSeq" id="WP_089823359.1">
    <property type="nucleotide sequence ID" value="NZ_FODV01000004.1"/>
</dbReference>
<evidence type="ECO:0000259" key="18">
    <source>
        <dbReference type="Pfam" id="PF10509"/>
    </source>
</evidence>
<keyword evidence="6 14" id="KW-0808">Transferase</keyword>
<dbReference type="Gene3D" id="3.30.70.890">
    <property type="entry name" value="GHMP kinase, C-terminal domain"/>
    <property type="match status" value="1"/>
</dbReference>
<feature type="region of interest" description="Disordered" evidence="15">
    <location>
        <begin position="329"/>
        <end position="350"/>
    </location>
</feature>
<evidence type="ECO:0000256" key="14">
    <source>
        <dbReference type="HAMAP-Rule" id="MF_00217"/>
    </source>
</evidence>
<evidence type="ECO:0000259" key="17">
    <source>
        <dbReference type="Pfam" id="PF08544"/>
    </source>
</evidence>
<dbReference type="GO" id="GO:0000287">
    <property type="term" value="F:magnesium ion binding"/>
    <property type="evidence" value="ECO:0007669"/>
    <property type="project" value="UniProtKB-UniRule"/>
</dbReference>
<dbReference type="EC" id="2.7.1.36" evidence="3 14"/>
<evidence type="ECO:0000259" key="16">
    <source>
        <dbReference type="Pfam" id="PF00288"/>
    </source>
</evidence>
<sequence>MTVSSAPGKVYLFGEHAVVYGEPAVPCAIERRATVSVDRRDDDHVRVVAEDLSLNGFAVEYSGSTDEHPDVDVPTSLVEAAMGYIDAAVEQARDAADEPDAGFDITVESDIPLGAGLGSSAAVVVAGIDAATRELGVELTPQEIADRAYRAEHEVQDGQASRADTFASALGGAVRVEGDDCRTIDAPALPFVIGFDGGSGDTGELVAGVRELRETYDFAAQTVETIGDVVREGESILAEADPDGTPDEELLEELGGLMDFNHGLLEALGVSSRSLDNLVWAARSGDAYGAKLTGAGGGGCIVALDPTPETETALQYTPGCEDVFRAELATTGVQSEDDAELGAEREERER</sequence>
<dbReference type="InterPro" id="IPR006203">
    <property type="entry name" value="GHMP_knse_ATP-bd_CS"/>
</dbReference>
<dbReference type="InterPro" id="IPR022937">
    <property type="entry name" value="Mevalonate_kinase_arc"/>
</dbReference>
<dbReference type="SUPFAM" id="SSF55060">
    <property type="entry name" value="GHMP Kinase, C-terminal domain"/>
    <property type="match status" value="1"/>
</dbReference>
<dbReference type="InterPro" id="IPR013750">
    <property type="entry name" value="GHMP_kinase_C_dom"/>
</dbReference>
<evidence type="ECO:0000256" key="5">
    <source>
        <dbReference type="ARBA" id="ARBA00022516"/>
    </source>
</evidence>
<evidence type="ECO:0000256" key="12">
    <source>
        <dbReference type="ARBA" id="ARBA00023229"/>
    </source>
</evidence>
<dbReference type="GO" id="GO:0004496">
    <property type="term" value="F:mevalonate kinase activity"/>
    <property type="evidence" value="ECO:0007669"/>
    <property type="project" value="UniProtKB-UniRule"/>
</dbReference>
<keyword evidence="4 14" id="KW-0963">Cytoplasm</keyword>
<reference evidence="20" key="1">
    <citation type="submission" date="2016-10" db="EMBL/GenBank/DDBJ databases">
        <authorList>
            <person name="Varghese N."/>
            <person name="Submissions S."/>
        </authorList>
    </citation>
    <scope>NUCLEOTIDE SEQUENCE [LARGE SCALE GENOMIC DNA]</scope>
    <source>
        <strain evidence="20">CGMCC 1.10121</strain>
    </source>
</reference>
<dbReference type="Pfam" id="PF10509">
    <property type="entry name" value="GalKase_gal_bdg"/>
    <property type="match status" value="1"/>
</dbReference>
<dbReference type="InterPro" id="IPR014721">
    <property type="entry name" value="Ribsml_uS5_D2-typ_fold_subgr"/>
</dbReference>
<feature type="binding site" evidence="14">
    <location>
        <begin position="112"/>
        <end position="122"/>
    </location>
    <ligand>
        <name>ATP</name>
        <dbReference type="ChEBI" id="CHEBI:30616"/>
    </ligand>
</feature>
<evidence type="ECO:0000256" key="1">
    <source>
        <dbReference type="ARBA" id="ARBA00004496"/>
    </source>
</evidence>
<dbReference type="GO" id="GO:0005524">
    <property type="term" value="F:ATP binding"/>
    <property type="evidence" value="ECO:0007669"/>
    <property type="project" value="UniProtKB-UniRule"/>
</dbReference>
<dbReference type="Pfam" id="PF08544">
    <property type="entry name" value="GHMP_kinases_C"/>
    <property type="match status" value="1"/>
</dbReference>
<dbReference type="InterPro" id="IPR019539">
    <property type="entry name" value="GalKase_N"/>
</dbReference>
<dbReference type="PANTHER" id="PTHR43290">
    <property type="entry name" value="MEVALONATE KINASE"/>
    <property type="match status" value="1"/>
</dbReference>
<dbReference type="PANTHER" id="PTHR43290:SF2">
    <property type="entry name" value="MEVALONATE KINASE"/>
    <property type="match status" value="1"/>
</dbReference>
<dbReference type="InterPro" id="IPR020568">
    <property type="entry name" value="Ribosomal_Su5_D2-typ_SF"/>
</dbReference>
<dbReference type="Proteomes" id="UP000199126">
    <property type="component" value="Unassembled WGS sequence"/>
</dbReference>
<evidence type="ECO:0000256" key="15">
    <source>
        <dbReference type="SAM" id="MobiDB-lite"/>
    </source>
</evidence>
<evidence type="ECO:0000256" key="7">
    <source>
        <dbReference type="ARBA" id="ARBA00022741"/>
    </source>
</evidence>
<feature type="domain" description="GHMP kinase C-terminal" evidence="17">
    <location>
        <begin position="251"/>
        <end position="310"/>
    </location>
</feature>
<dbReference type="Gene3D" id="3.30.230.10">
    <property type="match status" value="1"/>
</dbReference>
<dbReference type="EMBL" id="FODV01000004">
    <property type="protein sequence ID" value="SEO68434.1"/>
    <property type="molecule type" value="Genomic_DNA"/>
</dbReference>
<dbReference type="InterPro" id="IPR006205">
    <property type="entry name" value="Mev_gal_kin"/>
</dbReference>
<dbReference type="UniPathway" id="UPA00057">
    <property type="reaction ID" value="UER00098"/>
</dbReference>